<dbReference type="SUPFAM" id="SSF52540">
    <property type="entry name" value="P-loop containing nucleoside triphosphate hydrolases"/>
    <property type="match status" value="1"/>
</dbReference>
<feature type="domain" description="Helicase ATP-binding" evidence="10">
    <location>
        <begin position="27"/>
        <end position="193"/>
    </location>
</feature>
<dbReference type="InterPro" id="IPR017170">
    <property type="entry name" value="Lhr-like"/>
</dbReference>
<evidence type="ECO:0000256" key="5">
    <source>
        <dbReference type="ARBA" id="ARBA00022840"/>
    </source>
</evidence>
<dbReference type="GO" id="GO:0005524">
    <property type="term" value="F:ATP binding"/>
    <property type="evidence" value="ECO:0007669"/>
    <property type="project" value="UniProtKB-KW"/>
</dbReference>
<dbReference type="GO" id="GO:0016887">
    <property type="term" value="F:ATP hydrolysis activity"/>
    <property type="evidence" value="ECO:0007669"/>
    <property type="project" value="TreeGrafter"/>
</dbReference>
<dbReference type="EMBL" id="AP015029">
    <property type="protein sequence ID" value="BAW25260.1"/>
    <property type="molecule type" value="Genomic_DNA"/>
</dbReference>
<evidence type="ECO:0000259" key="11">
    <source>
        <dbReference type="PROSITE" id="PS51194"/>
    </source>
</evidence>
<dbReference type="PANTHER" id="PTHR47962">
    <property type="entry name" value="ATP-DEPENDENT HELICASE LHR-RELATED-RELATED"/>
    <property type="match status" value="1"/>
</dbReference>
<keyword evidence="8" id="KW-0413">Isomerase</keyword>
<dbReference type="Pfam" id="PF00271">
    <property type="entry name" value="Helicase_C"/>
    <property type="match status" value="1"/>
</dbReference>
<dbReference type="InterPro" id="IPR001650">
    <property type="entry name" value="Helicase_C-like"/>
</dbReference>
<keyword evidence="4 12" id="KW-0347">Helicase</keyword>
<evidence type="ECO:0000256" key="3">
    <source>
        <dbReference type="ARBA" id="ARBA00022801"/>
    </source>
</evidence>
<dbReference type="SMART" id="SM00490">
    <property type="entry name" value="HELICc"/>
    <property type="match status" value="1"/>
</dbReference>
<keyword evidence="3" id="KW-0378">Hydrolase</keyword>
<dbReference type="CDD" id="cd17922">
    <property type="entry name" value="DEXHc_LHR-like"/>
    <property type="match status" value="1"/>
</dbReference>
<dbReference type="InterPro" id="IPR026362">
    <property type="entry name" value="DEXH_lig_assoc"/>
</dbReference>
<evidence type="ECO:0000313" key="12">
    <source>
        <dbReference type="EMBL" id="BAW25260.1"/>
    </source>
</evidence>
<evidence type="ECO:0000259" key="10">
    <source>
        <dbReference type="PROSITE" id="PS51192"/>
    </source>
</evidence>
<dbReference type="RefSeq" id="WP_096426689.1">
    <property type="nucleotide sequence ID" value="NZ_AP015029.1"/>
</dbReference>
<feature type="domain" description="Helicase C-terminal" evidence="11">
    <location>
        <begin position="240"/>
        <end position="402"/>
    </location>
</feature>
<protein>
    <submittedName>
        <fullName evidence="12">DEAD/DEAH box helicase</fullName>
    </submittedName>
</protein>
<reference evidence="12 13" key="1">
    <citation type="submission" date="2015-11" db="EMBL/GenBank/DDBJ databases">
        <title>Complete genome sequencing of a biphenyl-degrading bacterium, Pseudomonas putida KF715 (=NBRC110667).</title>
        <authorList>
            <person name="Suenaga H."/>
            <person name="Fujihara N."/>
            <person name="Watanabe T."/>
            <person name="Hirose J."/>
            <person name="Kimura N."/>
            <person name="Yamazoe A."/>
            <person name="Hosoyama A."/>
            <person name="Shimodaira J."/>
            <person name="Furukawa K."/>
        </authorList>
    </citation>
    <scope>NUCLEOTIDE SEQUENCE [LARGE SCALE GENOMIC DNA]</scope>
    <source>
        <strain evidence="12 13">KF715</strain>
    </source>
</reference>
<organism evidence="12 13">
    <name type="scientific">Pseudomonas putida</name>
    <name type="common">Arthrobacter siderocapsulatus</name>
    <dbReference type="NCBI Taxonomy" id="303"/>
    <lineage>
        <taxon>Bacteria</taxon>
        <taxon>Pseudomonadati</taxon>
        <taxon>Pseudomonadota</taxon>
        <taxon>Gammaproteobacteria</taxon>
        <taxon>Pseudomonadales</taxon>
        <taxon>Pseudomonadaceae</taxon>
        <taxon>Pseudomonas</taxon>
    </lineage>
</organism>
<dbReference type="InterPro" id="IPR014001">
    <property type="entry name" value="Helicase_ATP-bd"/>
</dbReference>
<dbReference type="InterPro" id="IPR011545">
    <property type="entry name" value="DEAD/DEAH_box_helicase_dom"/>
</dbReference>
<evidence type="ECO:0000256" key="4">
    <source>
        <dbReference type="ARBA" id="ARBA00022806"/>
    </source>
</evidence>
<dbReference type="CDD" id="cd18796">
    <property type="entry name" value="SF2_C_LHR"/>
    <property type="match status" value="1"/>
</dbReference>
<proteinExistence type="inferred from homology"/>
<dbReference type="InterPro" id="IPR013701">
    <property type="entry name" value="Lhr-like_DEAD/DEAH_assoc"/>
</dbReference>
<dbReference type="NCBIfam" id="TIGR04121">
    <property type="entry name" value="DEXH_lig_assoc"/>
    <property type="match status" value="1"/>
</dbReference>
<evidence type="ECO:0000313" key="13">
    <source>
        <dbReference type="Proteomes" id="UP000218731"/>
    </source>
</evidence>
<name>A0A1L7NIH3_PSEPU</name>
<dbReference type="PROSITE" id="PS51192">
    <property type="entry name" value="HELICASE_ATP_BIND_1"/>
    <property type="match status" value="1"/>
</dbReference>
<dbReference type="PROSITE" id="PS51194">
    <property type="entry name" value="HELICASE_CTER"/>
    <property type="match status" value="1"/>
</dbReference>
<keyword evidence="2" id="KW-0227">DNA damage</keyword>
<keyword evidence="6" id="KW-0238">DNA-binding</keyword>
<evidence type="ECO:0000256" key="8">
    <source>
        <dbReference type="ARBA" id="ARBA00023235"/>
    </source>
</evidence>
<dbReference type="Gene3D" id="3.40.50.300">
    <property type="entry name" value="P-loop containing nucleotide triphosphate hydrolases"/>
    <property type="match status" value="2"/>
</dbReference>
<gene>
    <name evidence="12" type="ORF">KF715C_ch46870</name>
</gene>
<dbReference type="AlphaFoldDB" id="A0A1L7NIH3"/>
<dbReference type="Proteomes" id="UP000218731">
    <property type="component" value="Chromosome 1"/>
</dbReference>
<dbReference type="InterPro" id="IPR045628">
    <property type="entry name" value="Lhr_WH_dom"/>
</dbReference>
<evidence type="ECO:0000256" key="9">
    <source>
        <dbReference type="ARBA" id="ARBA00093467"/>
    </source>
</evidence>
<dbReference type="InterPro" id="IPR052511">
    <property type="entry name" value="ATP-dep_Helicase"/>
</dbReference>
<dbReference type="Pfam" id="PF08494">
    <property type="entry name" value="DEAD_assoc"/>
    <property type="match status" value="1"/>
</dbReference>
<dbReference type="InterPro" id="IPR027417">
    <property type="entry name" value="P-loop_NTPase"/>
</dbReference>
<sequence length="820" mass="90510">MPTATDLANAWFAKRGWKPFAFQRRVWAAVERGESGLLHASTGAGKTYAVWLAALRAFKALPQGRQSVPLQVVWVTPMRALAADTARALQAPVDELELPWSIGVRSGDTGSAERARQARRLPSVLVTTPESLTLLLTRAQAREDFATLRLVVVDEWHELLGNKRGVQLQLALARLRRWHPGLPTWGLSATLGNLQHALEVLLPQGGLLVQGRQDKALQVDTLLPAAIDRFPWAGHMGLKMLEQVSHEIDASASCLVFTNTRAQAELWYQALLDARPDWAGLIALHHASLARDTRDWVERSLKQGSLKAVVCTSSLDLGVDFLPVERVLQIGSAKGIARLMQRAGRSGHAPGRRSRITLVPTHSLELVEAAAARQALAAGHIEARFSPRLCMDVLVQHLVSMALGSGFRAEQLLSEVRSTWAFAELRDNQWQWALDFVCHGGGSLSAYPDYQRVERQEDGTYRVASERLARRHRMGIGTIVSDAHLQLKYWSKGGGGKTLGSVEEAFIARLRPGDTLVFGGRVLELVRVENMTAYVRRSTARKAAVARWNGGRMPLSSELADALVEQLDAAAHERFEGPEMRAVRPLLALQAQWSALPTTGTLLAETFKSRQGWHLFLYPFAGRMANLGLANLIAWRVSRVQPLSVSIAVNDYGFELLSPGTVDWAAYLPQALATEHLLEDVLASLNAGEMALRRFREIAQIAGLVFGGYPAAQKSTRQIQASSGLFYEVFRKHDADNLLLGQARDEVLREELEIDRLHQQLLKMGSLRLDLRMLKRPGPLAFALLVEGMRETLSTEKLADRIARMVAELESAASMGPTEP</sequence>
<keyword evidence="5" id="KW-0067">ATP-binding</keyword>
<dbReference type="PANTHER" id="PTHR47962:SF3">
    <property type="entry name" value="LARGE ATP-DEPENDENT HELICASE-RELATED PROTEIN"/>
    <property type="match status" value="1"/>
</dbReference>
<dbReference type="GO" id="GO:0003677">
    <property type="term" value="F:DNA binding"/>
    <property type="evidence" value="ECO:0007669"/>
    <property type="project" value="UniProtKB-KW"/>
</dbReference>
<dbReference type="Pfam" id="PF00270">
    <property type="entry name" value="DEAD"/>
    <property type="match status" value="1"/>
</dbReference>
<keyword evidence="7" id="KW-0234">DNA repair</keyword>
<evidence type="ECO:0000256" key="2">
    <source>
        <dbReference type="ARBA" id="ARBA00022763"/>
    </source>
</evidence>
<dbReference type="GO" id="GO:0004386">
    <property type="term" value="F:helicase activity"/>
    <property type="evidence" value="ECO:0007669"/>
    <property type="project" value="UniProtKB-KW"/>
</dbReference>
<dbReference type="PIRSF" id="PIRSF037307">
    <property type="entry name" value="Lhr-like_helic_prd"/>
    <property type="match status" value="1"/>
</dbReference>
<evidence type="ECO:0000256" key="1">
    <source>
        <dbReference type="ARBA" id="ARBA00022741"/>
    </source>
</evidence>
<accession>A0A1L7NIH3</accession>
<evidence type="ECO:0000256" key="6">
    <source>
        <dbReference type="ARBA" id="ARBA00023125"/>
    </source>
</evidence>
<dbReference type="Pfam" id="PF19306">
    <property type="entry name" value="WHD_Lhr"/>
    <property type="match status" value="1"/>
</dbReference>
<keyword evidence="1" id="KW-0547">Nucleotide-binding</keyword>
<evidence type="ECO:0000256" key="7">
    <source>
        <dbReference type="ARBA" id="ARBA00023204"/>
    </source>
</evidence>
<comment type="similarity">
    <text evidence="9">Belongs to the Lhr helicase family. Lhr-Core subfamily.</text>
</comment>
<dbReference type="SMART" id="SM00487">
    <property type="entry name" value="DEXDc"/>
    <property type="match status" value="1"/>
</dbReference>
<dbReference type="GO" id="GO:0006281">
    <property type="term" value="P:DNA repair"/>
    <property type="evidence" value="ECO:0007669"/>
    <property type="project" value="UniProtKB-KW"/>
</dbReference>